<accession>A0A1B6KCA3</accession>
<evidence type="ECO:0000256" key="1">
    <source>
        <dbReference type="SAM" id="MobiDB-lite"/>
    </source>
</evidence>
<dbReference type="EMBL" id="GEBQ01030906">
    <property type="protein sequence ID" value="JAT09071.1"/>
    <property type="molecule type" value="Transcribed_RNA"/>
</dbReference>
<dbReference type="AlphaFoldDB" id="A0A1B6KCA3"/>
<organism evidence="2">
    <name type="scientific">Graphocephala atropunctata</name>
    <dbReference type="NCBI Taxonomy" id="36148"/>
    <lineage>
        <taxon>Eukaryota</taxon>
        <taxon>Metazoa</taxon>
        <taxon>Ecdysozoa</taxon>
        <taxon>Arthropoda</taxon>
        <taxon>Hexapoda</taxon>
        <taxon>Insecta</taxon>
        <taxon>Pterygota</taxon>
        <taxon>Neoptera</taxon>
        <taxon>Paraneoptera</taxon>
        <taxon>Hemiptera</taxon>
        <taxon>Auchenorrhyncha</taxon>
        <taxon>Membracoidea</taxon>
        <taxon>Cicadellidae</taxon>
        <taxon>Cicadellinae</taxon>
        <taxon>Cicadellini</taxon>
        <taxon>Graphocephala</taxon>
    </lineage>
</organism>
<feature type="compositionally biased region" description="Basic and acidic residues" evidence="1">
    <location>
        <begin position="762"/>
        <end position="772"/>
    </location>
</feature>
<feature type="compositionally biased region" description="Polar residues" evidence="1">
    <location>
        <begin position="776"/>
        <end position="801"/>
    </location>
</feature>
<feature type="compositionally biased region" description="Polar residues" evidence="1">
    <location>
        <begin position="1000"/>
        <end position="1017"/>
    </location>
</feature>
<feature type="compositionally biased region" description="Basic and acidic residues" evidence="1">
    <location>
        <begin position="587"/>
        <end position="615"/>
    </location>
</feature>
<gene>
    <name evidence="2" type="ORF">g.47011</name>
</gene>
<feature type="compositionally biased region" description="Basic and acidic residues" evidence="1">
    <location>
        <begin position="547"/>
        <end position="556"/>
    </location>
</feature>
<sequence length="1113" mass="124183">SLVSAVTKEDVESFEPRVEALETETLTVIPYDVILTKTVESLVTKEMVESHKPEHIFEENIVIFKEEPSMDQVSSVIDNIGFEKETFTVAKESVVYKDIVASEKPDIEMLFKDTVAEGESLDNINLQAMGAKTVEPIATPIKHFKLHGDEKKLTFDPSLNISHMDISHSAVSLSKRSNIDCDSAPDTNSFSSLESSQLPPMFSTDLIQSRDIPGSSVDSTCLSHQQYFQVYSESDTEATTSDPYFPDNLNMRLSETTASEITDADTDSSSLMSVKDIHKTMIIDDIKMNDDIIEVTVSTEEIQEDSFQDTKEQEEFELTVEGELLETESGSKIVILQSTLGPSVCVCDPVAKKSDLTLKEKSLYSKRRFTKETTVQENKGSEKLAKKKTLRKYQTVNYDHVESKIKKDFQTSPFKISYAAIAQDSAKPTTSRSQISKTYKHISPDKKGKEIGLSKQKSGSEGTGKFDEDKGEEHSSAKRLIKPPTRTRGYMASTLSRDMKVEGTSKESLPSSPKHLPSKFKTNDKKSEDSSIVSSPKHKSIPLTSELKSKQERKMQEVSLIPLKKVIKKKLESKETKPSVVSHYKKEKQTVSEESKSKIEQKENKISNTRLEYKRAVISNISSSGTDRSEKSDSISSSKTIQQKQKKREFSIDSTNREQLQHRKKDTRTKSTRERETKLININPPTFPSQTKTTIKKKREDKFVKKDNKDKTNIMVQQRIPKAQRKDSRPESEPSCFDGLDKITTVPNTKFEFAEMSHTEYVELETDQKDPLSIKPHSSTESGMLGTSSDITLDVPPTSSEDCSKNVKRAASAPLSAIESYTESPASGRRGSGPTRGQMSERILDRHSSFDRGKGPSSLPSSPSRMRNQNQCGSIQLLTSEVFTRTVDATGGIEVIFRQPSDPIRRPPKIDQFHADVSEFSMIDTTDSSLSDSVALPSSSSDHDLSVDTSYRLRTSISPGSPKFSRRSRDTMSPKIRQSDIVECTTVPEGDISESDFSPIKTSPSVTPLDRQMSTPTKFVDRSGSGRTPTRSEDRLSPILDVRSVTPPRLKHKFVYASSDEEDSALGKPPLNDQPSSSQVVMEPSSDHSMLLLSEITPKPVRTKSTQENNNIP</sequence>
<feature type="compositionally biased region" description="Basic and acidic residues" evidence="1">
    <location>
        <begin position="668"/>
        <end position="678"/>
    </location>
</feature>
<feature type="compositionally biased region" description="Polar residues" evidence="1">
    <location>
        <begin position="1103"/>
        <end position="1113"/>
    </location>
</feature>
<feature type="compositionally biased region" description="Low complexity" evidence="1">
    <location>
        <begin position="634"/>
        <end position="643"/>
    </location>
</feature>
<feature type="compositionally biased region" description="Low complexity" evidence="1">
    <location>
        <begin position="506"/>
        <end position="515"/>
    </location>
</feature>
<feature type="non-terminal residue" evidence="2">
    <location>
        <position position="1"/>
    </location>
</feature>
<feature type="compositionally biased region" description="Low complexity" evidence="1">
    <location>
        <begin position="929"/>
        <end position="940"/>
    </location>
</feature>
<feature type="compositionally biased region" description="Polar residues" evidence="1">
    <location>
        <begin position="947"/>
        <end position="959"/>
    </location>
</feature>
<evidence type="ECO:0000313" key="2">
    <source>
        <dbReference type="EMBL" id="JAT09071.1"/>
    </source>
</evidence>
<feature type="compositionally biased region" description="Basic and acidic residues" evidence="1">
    <location>
        <begin position="698"/>
        <end position="712"/>
    </location>
</feature>
<proteinExistence type="predicted"/>
<feature type="compositionally biased region" description="Polar residues" evidence="1">
    <location>
        <begin position="426"/>
        <end position="437"/>
    </location>
</feature>
<feature type="region of interest" description="Disordered" evidence="1">
    <location>
        <begin position="762"/>
        <end position="869"/>
    </location>
</feature>
<feature type="region of interest" description="Disordered" evidence="1">
    <location>
        <begin position="929"/>
        <end position="974"/>
    </location>
</feature>
<feature type="compositionally biased region" description="Basic and acidic residues" evidence="1">
    <location>
        <begin position="442"/>
        <end position="452"/>
    </location>
</feature>
<feature type="compositionally biased region" description="Basic and acidic residues" evidence="1">
    <location>
        <begin position="648"/>
        <end position="661"/>
    </location>
</feature>
<feature type="region of interest" description="Disordered" evidence="1">
    <location>
        <begin position="989"/>
        <end position="1113"/>
    </location>
</feature>
<feature type="compositionally biased region" description="Basic and acidic residues" evidence="1">
    <location>
        <begin position="464"/>
        <end position="476"/>
    </location>
</feature>
<name>A0A1B6KCA3_9HEMI</name>
<protein>
    <submittedName>
        <fullName evidence="2">Uncharacterized protein</fullName>
    </submittedName>
</protein>
<feature type="compositionally biased region" description="Basic and acidic residues" evidence="1">
    <location>
        <begin position="842"/>
        <end position="854"/>
    </location>
</feature>
<reference evidence="2" key="1">
    <citation type="submission" date="2015-11" db="EMBL/GenBank/DDBJ databases">
        <title>De novo transcriptome assembly of four potential Pierce s Disease insect vectors from Arizona vineyards.</title>
        <authorList>
            <person name="Tassone E.E."/>
        </authorList>
    </citation>
    <scope>NUCLEOTIDE SEQUENCE</scope>
</reference>
<feature type="region of interest" description="Disordered" evidence="1">
    <location>
        <begin position="423"/>
        <end position="556"/>
    </location>
</feature>
<feature type="region of interest" description="Disordered" evidence="1">
    <location>
        <begin position="568"/>
        <end position="741"/>
    </location>
</feature>
<feature type="non-terminal residue" evidence="2">
    <location>
        <position position="1113"/>
    </location>
</feature>